<dbReference type="AlphaFoldDB" id="A0A699TBL2"/>
<dbReference type="EMBL" id="BKCJ011226222">
    <property type="protein sequence ID" value="GFD06629.1"/>
    <property type="molecule type" value="Genomic_DNA"/>
</dbReference>
<reference evidence="2" key="1">
    <citation type="journal article" date="2019" name="Sci. Rep.">
        <title>Draft genome of Tanacetum cinerariifolium, the natural source of mosquito coil.</title>
        <authorList>
            <person name="Yamashiro T."/>
            <person name="Shiraishi A."/>
            <person name="Satake H."/>
            <person name="Nakayama K."/>
        </authorList>
    </citation>
    <scope>NUCLEOTIDE SEQUENCE</scope>
</reference>
<feature type="compositionally biased region" description="Acidic residues" evidence="1">
    <location>
        <begin position="13"/>
        <end position="25"/>
    </location>
</feature>
<name>A0A699TBL2_TANCI</name>
<gene>
    <name evidence="2" type="ORF">Tci_878598</name>
</gene>
<evidence type="ECO:0000313" key="2">
    <source>
        <dbReference type="EMBL" id="GFD06629.1"/>
    </source>
</evidence>
<protein>
    <submittedName>
        <fullName evidence="2">Uncharacterized protein</fullName>
    </submittedName>
</protein>
<evidence type="ECO:0000256" key="1">
    <source>
        <dbReference type="SAM" id="MobiDB-lite"/>
    </source>
</evidence>
<accession>A0A699TBL2</accession>
<feature type="compositionally biased region" description="Polar residues" evidence="1">
    <location>
        <begin position="1"/>
        <end position="12"/>
    </location>
</feature>
<feature type="region of interest" description="Disordered" evidence="1">
    <location>
        <begin position="1"/>
        <end position="25"/>
    </location>
</feature>
<comment type="caution">
    <text evidence="2">The sequence shown here is derived from an EMBL/GenBank/DDBJ whole genome shotgun (WGS) entry which is preliminary data.</text>
</comment>
<sequence>KVASSSKSNITSLDDDSDDDDDDEVYMLDGMAGGGSMYGLEDDLDCYDNYGTHVYDLTPQEQAFCKQYDILLNSRVRSNLFC</sequence>
<organism evidence="2">
    <name type="scientific">Tanacetum cinerariifolium</name>
    <name type="common">Dalmatian daisy</name>
    <name type="synonym">Chrysanthemum cinerariifolium</name>
    <dbReference type="NCBI Taxonomy" id="118510"/>
    <lineage>
        <taxon>Eukaryota</taxon>
        <taxon>Viridiplantae</taxon>
        <taxon>Streptophyta</taxon>
        <taxon>Embryophyta</taxon>
        <taxon>Tracheophyta</taxon>
        <taxon>Spermatophyta</taxon>
        <taxon>Magnoliopsida</taxon>
        <taxon>eudicotyledons</taxon>
        <taxon>Gunneridae</taxon>
        <taxon>Pentapetalae</taxon>
        <taxon>asterids</taxon>
        <taxon>campanulids</taxon>
        <taxon>Asterales</taxon>
        <taxon>Asteraceae</taxon>
        <taxon>Asteroideae</taxon>
        <taxon>Anthemideae</taxon>
        <taxon>Anthemidinae</taxon>
        <taxon>Tanacetum</taxon>
    </lineage>
</organism>
<feature type="non-terminal residue" evidence="2">
    <location>
        <position position="1"/>
    </location>
</feature>
<proteinExistence type="predicted"/>